<gene>
    <name evidence="2" type="ORF">CLV52_1352</name>
</gene>
<dbReference type="EMBL" id="SOAM01000001">
    <property type="protein sequence ID" value="TDS80783.1"/>
    <property type="molecule type" value="Genomic_DNA"/>
</dbReference>
<evidence type="ECO:0000313" key="3">
    <source>
        <dbReference type="Proteomes" id="UP000295344"/>
    </source>
</evidence>
<keyword evidence="1" id="KW-1133">Transmembrane helix</keyword>
<feature type="transmembrane region" description="Helical" evidence="1">
    <location>
        <begin position="73"/>
        <end position="93"/>
    </location>
</feature>
<reference evidence="2 3" key="1">
    <citation type="submission" date="2019-03" db="EMBL/GenBank/DDBJ databases">
        <title>Genomic Encyclopedia of Archaeal and Bacterial Type Strains, Phase II (KMG-II): from individual species to whole genera.</title>
        <authorList>
            <person name="Goeker M."/>
        </authorList>
    </citation>
    <scope>NUCLEOTIDE SEQUENCE [LARGE SCALE GENOMIC DNA]</scope>
    <source>
        <strain evidence="2 3">DSM 24782</strain>
    </source>
</reference>
<dbReference type="Proteomes" id="UP000295344">
    <property type="component" value="Unassembled WGS sequence"/>
</dbReference>
<dbReference type="AlphaFoldDB" id="A0A4R7FSG3"/>
<accession>A0A4R7FSG3</accession>
<evidence type="ECO:0000256" key="1">
    <source>
        <dbReference type="SAM" id="Phobius"/>
    </source>
</evidence>
<comment type="caution">
    <text evidence="2">The sequence shown here is derived from an EMBL/GenBank/DDBJ whole genome shotgun (WGS) entry which is preliminary data.</text>
</comment>
<sequence length="193" mass="19322">MTTDARLKQHVVRRELHSPKSGLAIVLALIAIVALAWVGTESVLAALGRPALLLSPSAMAAGARGLPSLQPGVLIAVGAVIAVIGLVLVIAALTPGRRGRHIIGAGSTAAVVNDEVIGSALVRTASSVAGISPDRAVAEVGQRSATIRLTPVSGVALDRAAVERAVAEAADGLGVTPAIRTRVVIDKKGKVGG</sequence>
<name>A0A4R7FSG3_9MICO</name>
<proteinExistence type="predicted"/>
<protein>
    <recommendedName>
        <fullName evidence="4">Alkaline shock family protein YloU</fullName>
    </recommendedName>
</protein>
<keyword evidence="3" id="KW-1185">Reference proteome</keyword>
<evidence type="ECO:0000313" key="2">
    <source>
        <dbReference type="EMBL" id="TDS80783.1"/>
    </source>
</evidence>
<keyword evidence="1" id="KW-0472">Membrane</keyword>
<dbReference type="OrthoDB" id="5126451at2"/>
<keyword evidence="1" id="KW-0812">Transmembrane</keyword>
<organism evidence="2 3">
    <name type="scientific">Amnibacterium kyonggiense</name>
    <dbReference type="NCBI Taxonomy" id="595671"/>
    <lineage>
        <taxon>Bacteria</taxon>
        <taxon>Bacillati</taxon>
        <taxon>Actinomycetota</taxon>
        <taxon>Actinomycetes</taxon>
        <taxon>Micrococcales</taxon>
        <taxon>Microbacteriaceae</taxon>
        <taxon>Amnibacterium</taxon>
    </lineage>
</organism>
<dbReference type="RefSeq" id="WP_133765458.1">
    <property type="nucleotide sequence ID" value="NZ_BAAARP010000001.1"/>
</dbReference>
<feature type="transmembrane region" description="Helical" evidence="1">
    <location>
        <begin position="21"/>
        <end position="40"/>
    </location>
</feature>
<evidence type="ECO:0008006" key="4">
    <source>
        <dbReference type="Google" id="ProtNLM"/>
    </source>
</evidence>